<organism evidence="2 3">
    <name type="scientific">Enterococcus florum</name>
    <dbReference type="NCBI Taxonomy" id="2480627"/>
    <lineage>
        <taxon>Bacteria</taxon>
        <taxon>Bacillati</taxon>
        <taxon>Bacillota</taxon>
        <taxon>Bacilli</taxon>
        <taxon>Lactobacillales</taxon>
        <taxon>Enterococcaceae</taxon>
        <taxon>Enterococcus</taxon>
    </lineage>
</organism>
<protein>
    <submittedName>
        <fullName evidence="2">Oxidoreductase</fullName>
    </submittedName>
</protein>
<proteinExistence type="predicted"/>
<dbReference type="RefSeq" id="WP_146622175.1">
    <property type="nucleotide sequence ID" value="NZ_BJCC01000012.1"/>
</dbReference>
<evidence type="ECO:0000259" key="1">
    <source>
        <dbReference type="Pfam" id="PF13460"/>
    </source>
</evidence>
<gene>
    <name evidence="2" type="ORF">NRIC_16110</name>
</gene>
<dbReference type="Proteomes" id="UP000290567">
    <property type="component" value="Unassembled WGS sequence"/>
</dbReference>
<dbReference type="InterPro" id="IPR016040">
    <property type="entry name" value="NAD(P)-bd_dom"/>
</dbReference>
<feature type="domain" description="NAD(P)-binding" evidence="1">
    <location>
        <begin position="7"/>
        <end position="182"/>
    </location>
</feature>
<dbReference type="PANTHER" id="PTHR15020">
    <property type="entry name" value="FLAVIN REDUCTASE-RELATED"/>
    <property type="match status" value="1"/>
</dbReference>
<dbReference type="Gene3D" id="3.40.50.720">
    <property type="entry name" value="NAD(P)-binding Rossmann-like Domain"/>
    <property type="match status" value="1"/>
</dbReference>
<comment type="caution">
    <text evidence="2">The sequence shown here is derived from an EMBL/GenBank/DDBJ whole genome shotgun (WGS) entry which is preliminary data.</text>
</comment>
<accession>A0A4P5P7D8</accession>
<dbReference type="SUPFAM" id="SSF51735">
    <property type="entry name" value="NAD(P)-binding Rossmann-fold domains"/>
    <property type="match status" value="1"/>
</dbReference>
<keyword evidence="3" id="KW-1185">Reference proteome</keyword>
<evidence type="ECO:0000313" key="3">
    <source>
        <dbReference type="Proteomes" id="UP000290567"/>
    </source>
</evidence>
<dbReference type="Pfam" id="PF13460">
    <property type="entry name" value="NAD_binding_10"/>
    <property type="match status" value="1"/>
</dbReference>
<reference evidence="3" key="1">
    <citation type="submission" date="2019-02" db="EMBL/GenBank/DDBJ databases">
        <title>Draft genome sequence of Enterococcus sp. Gos25-1.</title>
        <authorList>
            <person name="Tanaka N."/>
            <person name="Shiwa Y."/>
            <person name="Fujita N."/>
        </authorList>
    </citation>
    <scope>NUCLEOTIDE SEQUENCE [LARGE SCALE GENOMIC DNA]</scope>
    <source>
        <strain evidence="3">Gos25-1</strain>
    </source>
</reference>
<dbReference type="EMBL" id="BJCC01000012">
    <property type="protein sequence ID" value="GCF93720.1"/>
    <property type="molecule type" value="Genomic_DNA"/>
</dbReference>
<name>A0A4P5P7D8_9ENTE</name>
<sequence>MNVFVAGATGRVGQFLIDKLVKKGHFVYAGARSELEIKISEQVQPVHLDLHEDVAHLAKLLKDSKAVYFVAGSRGKDLLQTDLFGAVKLMQAAEQEGIGRFIQLSSLHALVPENWSESLTDYNIAKYFSDSWLENNTDLDYTILQPGMLKEQPGTGLMTTEIDKRSENSIEDVAEVLAELLERSNTYKKVILMGSGTIPINEALAKL</sequence>
<dbReference type="OrthoDB" id="9785372at2"/>
<dbReference type="InterPro" id="IPR036291">
    <property type="entry name" value="NAD(P)-bd_dom_sf"/>
</dbReference>
<dbReference type="PANTHER" id="PTHR15020:SF50">
    <property type="entry name" value="UPF0659 PROTEIN YMR090W"/>
    <property type="match status" value="1"/>
</dbReference>
<evidence type="ECO:0000313" key="2">
    <source>
        <dbReference type="EMBL" id="GCF93720.1"/>
    </source>
</evidence>
<dbReference type="AlphaFoldDB" id="A0A4P5P7D8"/>